<evidence type="ECO:0000256" key="8">
    <source>
        <dbReference type="ARBA" id="ARBA00029924"/>
    </source>
</evidence>
<keyword evidence="5 11" id="KW-0808">Transferase</keyword>
<dbReference type="EC" id="2.7.7.6" evidence="2 11"/>
<dbReference type="GO" id="GO:0003899">
    <property type="term" value="F:DNA-directed RNA polymerase activity"/>
    <property type="evidence" value="ECO:0007669"/>
    <property type="project" value="UniProtKB-UniRule"/>
</dbReference>
<dbReference type="HAMAP" id="MF_00366">
    <property type="entry name" value="RNApol_bact_RpoZ"/>
    <property type="match status" value="1"/>
</dbReference>
<keyword evidence="6 11" id="KW-0548">Nucleotidyltransferase</keyword>
<dbReference type="OrthoDB" id="9796300at2"/>
<dbReference type="Pfam" id="PF01192">
    <property type="entry name" value="RNA_pol_Rpb6"/>
    <property type="match status" value="1"/>
</dbReference>
<comment type="function">
    <text evidence="11">Promotes RNA polymerase assembly. Latches the N- and C-terminal regions of the beta' subunit thereby facilitating its interaction with the beta and alpha subunits.</text>
</comment>
<evidence type="ECO:0000256" key="5">
    <source>
        <dbReference type="ARBA" id="ARBA00022679"/>
    </source>
</evidence>
<dbReference type="EMBL" id="CP006911">
    <property type="protein sequence ID" value="ALE01651.1"/>
    <property type="molecule type" value="Genomic_DNA"/>
</dbReference>
<evidence type="ECO:0000256" key="9">
    <source>
        <dbReference type="ARBA" id="ARBA00030998"/>
    </source>
</evidence>
<reference evidence="13 14" key="1">
    <citation type="journal article" date="2015" name="Genome Announc.">
        <title>Genome Sequence of 'Candidatus Thioglobus singularis' Strain PS1, a Mixotroph from the SUP05 Clade of Marine Gammaproteobacteria.</title>
        <authorList>
            <person name="Marshall K.T."/>
            <person name="Morris R.M."/>
        </authorList>
    </citation>
    <scope>NUCLEOTIDE SEQUENCE [LARGE SCALE GENOMIC DNA]</scope>
    <source>
        <strain evidence="13 14">PS1</strain>
    </source>
</reference>
<dbReference type="GO" id="GO:0003677">
    <property type="term" value="F:DNA binding"/>
    <property type="evidence" value="ECO:0007669"/>
    <property type="project" value="UniProtKB-UniRule"/>
</dbReference>
<dbReference type="InterPro" id="IPR006110">
    <property type="entry name" value="Pol_omega/Rpo6/RPB6"/>
</dbReference>
<dbReference type="InterPro" id="IPR003716">
    <property type="entry name" value="DNA-dir_RNA_pol_omega"/>
</dbReference>
<evidence type="ECO:0000313" key="13">
    <source>
        <dbReference type="EMBL" id="ALE01651.1"/>
    </source>
</evidence>
<evidence type="ECO:0000256" key="4">
    <source>
        <dbReference type="ARBA" id="ARBA00022478"/>
    </source>
</evidence>
<dbReference type="GO" id="GO:0006351">
    <property type="term" value="P:DNA-templated transcription"/>
    <property type="evidence" value="ECO:0007669"/>
    <property type="project" value="UniProtKB-UniRule"/>
</dbReference>
<dbReference type="SUPFAM" id="SSF63562">
    <property type="entry name" value="RPB6/omega subunit-like"/>
    <property type="match status" value="1"/>
</dbReference>
<dbReference type="PATRIC" id="fig|1125411.7.peg.586"/>
<evidence type="ECO:0000256" key="7">
    <source>
        <dbReference type="ARBA" id="ARBA00023163"/>
    </source>
</evidence>
<dbReference type="SMART" id="SM01409">
    <property type="entry name" value="RNA_pol_Rpb6"/>
    <property type="match status" value="1"/>
</dbReference>
<evidence type="ECO:0000313" key="14">
    <source>
        <dbReference type="Proteomes" id="UP000068905"/>
    </source>
</evidence>
<comment type="catalytic activity">
    <reaction evidence="10 11">
        <text>RNA(n) + a ribonucleoside 5'-triphosphate = RNA(n+1) + diphosphate</text>
        <dbReference type="Rhea" id="RHEA:21248"/>
        <dbReference type="Rhea" id="RHEA-COMP:14527"/>
        <dbReference type="Rhea" id="RHEA-COMP:17342"/>
        <dbReference type="ChEBI" id="CHEBI:33019"/>
        <dbReference type="ChEBI" id="CHEBI:61557"/>
        <dbReference type="ChEBI" id="CHEBI:140395"/>
        <dbReference type="EC" id="2.7.7.6"/>
    </reaction>
</comment>
<gene>
    <name evidence="11" type="primary">rpoZ</name>
    <name evidence="13" type="ORF">W908_03005</name>
</gene>
<keyword evidence="14" id="KW-1185">Reference proteome</keyword>
<feature type="region of interest" description="Disordered" evidence="12">
    <location>
        <begin position="91"/>
        <end position="114"/>
    </location>
</feature>
<name>A0A0M3T1T8_9GAMM</name>
<dbReference type="RefSeq" id="WP_053819865.1">
    <property type="nucleotide sequence ID" value="NZ_CP006911.1"/>
</dbReference>
<dbReference type="NCBIfam" id="TIGR00690">
    <property type="entry name" value="rpoZ"/>
    <property type="match status" value="1"/>
</dbReference>
<dbReference type="GO" id="GO:0000428">
    <property type="term" value="C:DNA-directed RNA polymerase complex"/>
    <property type="evidence" value="ECO:0007669"/>
    <property type="project" value="UniProtKB-KW"/>
</dbReference>
<dbReference type="PANTHER" id="PTHR34476">
    <property type="entry name" value="DNA-DIRECTED RNA POLYMERASE SUBUNIT OMEGA"/>
    <property type="match status" value="1"/>
</dbReference>
<dbReference type="STRING" id="1125411.W908_03005"/>
<proteinExistence type="inferred from homology"/>
<comment type="similarity">
    <text evidence="1 11">Belongs to the RNA polymerase subunit omega family.</text>
</comment>
<evidence type="ECO:0000256" key="12">
    <source>
        <dbReference type="SAM" id="MobiDB-lite"/>
    </source>
</evidence>
<evidence type="ECO:0000256" key="1">
    <source>
        <dbReference type="ARBA" id="ARBA00006711"/>
    </source>
</evidence>
<dbReference type="InterPro" id="IPR036161">
    <property type="entry name" value="RPB6/omega-like_sf"/>
</dbReference>
<dbReference type="Gene3D" id="3.90.940.10">
    <property type="match status" value="1"/>
</dbReference>
<evidence type="ECO:0000256" key="2">
    <source>
        <dbReference type="ARBA" id="ARBA00012418"/>
    </source>
</evidence>
<evidence type="ECO:0000256" key="10">
    <source>
        <dbReference type="ARBA" id="ARBA00048552"/>
    </source>
</evidence>
<keyword evidence="4 11" id="KW-0240">DNA-directed RNA polymerase</keyword>
<dbReference type="AlphaFoldDB" id="A0A0M3T1T8"/>
<accession>A0A0M3T1T8</accession>
<evidence type="ECO:0000256" key="3">
    <source>
        <dbReference type="ARBA" id="ARBA00013725"/>
    </source>
</evidence>
<evidence type="ECO:0000256" key="11">
    <source>
        <dbReference type="HAMAP-Rule" id="MF_00366"/>
    </source>
</evidence>
<dbReference type="KEGG" id="tsn:W908_03005"/>
<keyword evidence="7 11" id="KW-0804">Transcription</keyword>
<organism evidence="13 14">
    <name type="scientific">Candidatus Pseudothioglobus singularis PS1</name>
    <dbReference type="NCBI Taxonomy" id="1125411"/>
    <lineage>
        <taxon>Bacteria</taxon>
        <taxon>Pseudomonadati</taxon>
        <taxon>Pseudomonadota</taxon>
        <taxon>Gammaproteobacteria</taxon>
        <taxon>Candidatus Pseudothioglobaceae</taxon>
        <taxon>Candidatus Pseudothioglobus</taxon>
    </lineage>
</organism>
<comment type="subunit">
    <text evidence="11">The RNAP catalytic core consists of 2 alpha, 1 beta, 1 beta' and 1 omega subunit. When a sigma factor is associated with the core the holoenzyme is formed, which can initiate transcription.</text>
</comment>
<dbReference type="Proteomes" id="UP000068905">
    <property type="component" value="Chromosome"/>
</dbReference>
<dbReference type="PANTHER" id="PTHR34476:SF1">
    <property type="entry name" value="DNA-DIRECTED RNA POLYMERASE SUBUNIT OMEGA"/>
    <property type="match status" value="1"/>
</dbReference>
<sequence>MARVTVEDCLDKVQNRFELVLVAAKRAHQLNSGGFRTTLDVGKDKPTVLALREIEAGLINASILTEEYAIEEELNAQEKLADQAKMSEVKEELSEASLDSEVATDDLAVKDEDE</sequence>
<evidence type="ECO:0000256" key="6">
    <source>
        <dbReference type="ARBA" id="ARBA00022695"/>
    </source>
</evidence>
<protein>
    <recommendedName>
        <fullName evidence="3 11">DNA-directed RNA polymerase subunit omega</fullName>
        <shortName evidence="11">RNAP omega subunit</shortName>
        <ecNumber evidence="2 11">2.7.7.6</ecNumber>
    </recommendedName>
    <alternativeName>
        <fullName evidence="9 11">RNA polymerase omega subunit</fullName>
    </alternativeName>
    <alternativeName>
        <fullName evidence="8 11">Transcriptase subunit omega</fullName>
    </alternativeName>
</protein>